<protein>
    <submittedName>
        <fullName evidence="8 9">Solute carrier family 23 member 3</fullName>
    </submittedName>
</protein>
<feature type="transmembrane region" description="Helical" evidence="6">
    <location>
        <begin position="204"/>
        <end position="223"/>
    </location>
</feature>
<dbReference type="RefSeq" id="XP_033803245.1">
    <property type="nucleotide sequence ID" value="XM_033947354.1"/>
</dbReference>
<reference evidence="8 9" key="1">
    <citation type="submission" date="2025-04" db="UniProtKB">
        <authorList>
            <consortium name="RefSeq"/>
        </authorList>
    </citation>
    <scope>IDENTIFICATION</scope>
</reference>
<dbReference type="CTD" id="151295"/>
<dbReference type="OrthoDB" id="1641903at2759"/>
<dbReference type="InterPro" id="IPR006043">
    <property type="entry name" value="NCS2"/>
</dbReference>
<feature type="transmembrane region" description="Helical" evidence="6">
    <location>
        <begin position="417"/>
        <end position="440"/>
    </location>
</feature>
<dbReference type="KEGG" id="gsh:117361672"/>
<evidence type="ECO:0000313" key="9">
    <source>
        <dbReference type="RefSeq" id="XP_033803246.1"/>
    </source>
</evidence>
<evidence type="ECO:0000256" key="6">
    <source>
        <dbReference type="SAM" id="Phobius"/>
    </source>
</evidence>
<evidence type="ECO:0000313" key="8">
    <source>
        <dbReference type="RefSeq" id="XP_033803245.1"/>
    </source>
</evidence>
<dbReference type="AlphaFoldDB" id="A0A6P8RJB5"/>
<feature type="transmembrane region" description="Helical" evidence="6">
    <location>
        <begin position="41"/>
        <end position="60"/>
    </location>
</feature>
<evidence type="ECO:0000256" key="2">
    <source>
        <dbReference type="ARBA" id="ARBA00008821"/>
    </source>
</evidence>
<dbReference type="RefSeq" id="XP_033803246.1">
    <property type="nucleotide sequence ID" value="XM_033947355.1"/>
</dbReference>
<comment type="similarity">
    <text evidence="2">Belongs to the nucleobase:cation symporter-2 (NCS2) (TC 2.A.40) family.</text>
</comment>
<comment type="subcellular location">
    <subcellularLocation>
        <location evidence="1">Membrane</location>
        <topology evidence="1">Multi-pass membrane protein</topology>
    </subcellularLocation>
</comment>
<feature type="transmembrane region" description="Helical" evidence="6">
    <location>
        <begin position="314"/>
        <end position="336"/>
    </location>
</feature>
<proteinExistence type="inferred from homology"/>
<name>A0A6P8RJB5_GEOSA</name>
<feature type="transmembrane region" description="Helical" evidence="6">
    <location>
        <begin position="485"/>
        <end position="505"/>
    </location>
</feature>
<evidence type="ECO:0000313" key="7">
    <source>
        <dbReference type="Proteomes" id="UP000515159"/>
    </source>
</evidence>
<keyword evidence="3 6" id="KW-0812">Transmembrane</keyword>
<organism evidence="7 9">
    <name type="scientific">Geotrypetes seraphini</name>
    <name type="common">Gaboon caecilian</name>
    <name type="synonym">Caecilia seraphini</name>
    <dbReference type="NCBI Taxonomy" id="260995"/>
    <lineage>
        <taxon>Eukaryota</taxon>
        <taxon>Metazoa</taxon>
        <taxon>Chordata</taxon>
        <taxon>Craniata</taxon>
        <taxon>Vertebrata</taxon>
        <taxon>Euteleostomi</taxon>
        <taxon>Amphibia</taxon>
        <taxon>Gymnophiona</taxon>
        <taxon>Geotrypetes</taxon>
    </lineage>
</organism>
<dbReference type="GO" id="GO:0022857">
    <property type="term" value="F:transmembrane transporter activity"/>
    <property type="evidence" value="ECO:0007669"/>
    <property type="project" value="InterPro"/>
</dbReference>
<keyword evidence="7" id="KW-1185">Reference proteome</keyword>
<keyword evidence="4 6" id="KW-1133">Transmembrane helix</keyword>
<dbReference type="PANTHER" id="PTHR11119">
    <property type="entry name" value="XANTHINE-URACIL / VITAMIN C PERMEASE FAMILY MEMBER"/>
    <property type="match status" value="1"/>
</dbReference>
<sequence>MGHRLAAMPGLCCGPTASRSPCVSSYPVDKQPPWSLTSFFVLQHLLVLASLLCVCHILLLQNLPQENEKSNRLLATSLFTCGISTALQTTLGSRLPLVQAPSFQFLIPVVILSRQPLALDRTHRNGGAGSLGCSELPINSTGSWNQMIREAAGAVLVSGVLQMLIGVSGLCGFISHHCGPMVLAPTLSIIGFSIYKEAALLCSANWGISMLLIALMVLLSQNLRSCYLPVWMWKQWKGFVQKTYFPVFRMFSMLLPISCIWIVHGILNHFGKQTELQGLALENLSTAENTTLASPWIKVPYPGEAGWPLLNIQALSMGTVLAITSSINSLGCFVLCSRVQQAPPIPRHACNRGICMEAIGNLLSGILGSVSGAACSVPNVGAIGLTKAGSRHSVQLCALLCVLLGMSPRLTELLTTIPLAVHGGVLSVSHAVTVGAGISYFQYTDIDSGRNIFIVGFTVFMALLVPRWLSATTSHITTGWCSLDLLLLSLLSAPVFLGGFWSFFLDNTISGTLKERGLLPHQSKWHPLSGDSSHQESKLESAHVYELPPALKQCPVYLRTHYPCCVLCPPDDKSVGVQEIVIVPEEGTNLLLKPSSMVLDLDLNNQELPQLPLQSE</sequence>
<evidence type="ECO:0000256" key="4">
    <source>
        <dbReference type="ARBA" id="ARBA00022989"/>
    </source>
</evidence>
<keyword evidence="5 6" id="KW-0472">Membrane</keyword>
<feature type="transmembrane region" description="Helical" evidence="6">
    <location>
        <begin position="151"/>
        <end position="174"/>
    </location>
</feature>
<evidence type="ECO:0000256" key="1">
    <source>
        <dbReference type="ARBA" id="ARBA00004141"/>
    </source>
</evidence>
<feature type="transmembrane region" description="Helical" evidence="6">
    <location>
        <begin position="244"/>
        <end position="267"/>
    </location>
</feature>
<accession>A0A6P8RJB5</accession>
<dbReference type="Pfam" id="PF00860">
    <property type="entry name" value="Xan_ur_permease"/>
    <property type="match status" value="1"/>
</dbReference>
<dbReference type="Proteomes" id="UP000515159">
    <property type="component" value="Chromosome 5"/>
</dbReference>
<gene>
    <name evidence="8 9" type="primary">SLC23A3</name>
</gene>
<dbReference type="GeneID" id="117361672"/>
<dbReference type="GO" id="GO:0016020">
    <property type="term" value="C:membrane"/>
    <property type="evidence" value="ECO:0007669"/>
    <property type="project" value="UniProtKB-SubCell"/>
</dbReference>
<feature type="transmembrane region" description="Helical" evidence="6">
    <location>
        <begin position="452"/>
        <end position="469"/>
    </location>
</feature>
<evidence type="ECO:0000256" key="3">
    <source>
        <dbReference type="ARBA" id="ARBA00022692"/>
    </source>
</evidence>
<evidence type="ECO:0000256" key="5">
    <source>
        <dbReference type="ARBA" id="ARBA00023136"/>
    </source>
</evidence>